<reference evidence="2 3" key="1">
    <citation type="journal article" date="2024" name="Chem. Sci.">
        <title>Discovery of megapolipeptins by genome mining of a Burkholderiales bacteria collection.</title>
        <authorList>
            <person name="Paulo B.S."/>
            <person name="Recchia M.J.J."/>
            <person name="Lee S."/>
            <person name="Fergusson C.H."/>
            <person name="Romanowski S.B."/>
            <person name="Hernandez A."/>
            <person name="Krull N."/>
            <person name="Liu D.Y."/>
            <person name="Cavanagh H."/>
            <person name="Bos A."/>
            <person name="Gray C.A."/>
            <person name="Murphy B.T."/>
            <person name="Linington R.G."/>
            <person name="Eustaquio A.S."/>
        </authorList>
    </citation>
    <scope>NUCLEOTIDE SEQUENCE [LARGE SCALE GENOMIC DNA]</scope>
    <source>
        <strain evidence="2 3">RL16-012-BIC-B</strain>
    </source>
</reference>
<sequence length="64" mass="7451">MSEQRRRHDKIVEPWTRHMSPTKMPAQQNTLVMRAHTWRFALIRDAALMSGPDKKIVLVTPRAG</sequence>
<dbReference type="Proteomes" id="UP001629249">
    <property type="component" value="Unassembled WGS sequence"/>
</dbReference>
<feature type="compositionally biased region" description="Basic and acidic residues" evidence="1">
    <location>
        <begin position="1"/>
        <end position="16"/>
    </location>
</feature>
<evidence type="ECO:0000256" key="1">
    <source>
        <dbReference type="SAM" id="MobiDB-lite"/>
    </source>
</evidence>
<accession>A0ABW8ZWD9</accession>
<dbReference type="EMBL" id="JAQQFN010000024">
    <property type="protein sequence ID" value="MFL9886866.1"/>
    <property type="molecule type" value="Genomic_DNA"/>
</dbReference>
<feature type="region of interest" description="Disordered" evidence="1">
    <location>
        <begin position="1"/>
        <end position="26"/>
    </location>
</feature>
<proteinExistence type="predicted"/>
<name>A0ABW8ZWD9_9BURK</name>
<dbReference type="RefSeq" id="WP_408331119.1">
    <property type="nucleotide sequence ID" value="NZ_JAQQFH010000018.1"/>
</dbReference>
<organism evidence="2 3">
    <name type="scientific">Paraburkholderia agricolaris</name>
    <dbReference type="NCBI Taxonomy" id="2152888"/>
    <lineage>
        <taxon>Bacteria</taxon>
        <taxon>Pseudomonadati</taxon>
        <taxon>Pseudomonadota</taxon>
        <taxon>Betaproteobacteria</taxon>
        <taxon>Burkholderiales</taxon>
        <taxon>Burkholderiaceae</taxon>
        <taxon>Paraburkholderia</taxon>
    </lineage>
</organism>
<keyword evidence="3" id="KW-1185">Reference proteome</keyword>
<evidence type="ECO:0000313" key="3">
    <source>
        <dbReference type="Proteomes" id="UP001629249"/>
    </source>
</evidence>
<protein>
    <submittedName>
        <fullName evidence="2">Uncharacterized protein</fullName>
    </submittedName>
</protein>
<comment type="caution">
    <text evidence="2">The sequence shown here is derived from an EMBL/GenBank/DDBJ whole genome shotgun (WGS) entry which is preliminary data.</text>
</comment>
<evidence type="ECO:0000313" key="2">
    <source>
        <dbReference type="EMBL" id="MFL9886866.1"/>
    </source>
</evidence>
<gene>
    <name evidence="2" type="ORF">PQR66_27755</name>
</gene>